<proteinExistence type="predicted"/>
<gene>
    <name evidence="2" type="ORF">NFX46_40185</name>
</gene>
<organism evidence="2 3">
    <name type="scientific">Streptomyces phaeoluteigriseus</name>
    <dbReference type="NCBI Taxonomy" id="114686"/>
    <lineage>
        <taxon>Bacteria</taxon>
        <taxon>Bacillati</taxon>
        <taxon>Actinomycetota</taxon>
        <taxon>Actinomycetes</taxon>
        <taxon>Kitasatosporales</taxon>
        <taxon>Streptomycetaceae</taxon>
        <taxon>Streptomyces</taxon>
        <taxon>Streptomyces aurantiacus group</taxon>
    </lineage>
</organism>
<accession>A0ABY4ZLL0</accession>
<dbReference type="SUPFAM" id="SSF47413">
    <property type="entry name" value="lambda repressor-like DNA-binding domains"/>
    <property type="match status" value="1"/>
</dbReference>
<dbReference type="PROSITE" id="PS50943">
    <property type="entry name" value="HTH_CROC1"/>
    <property type="match status" value="1"/>
</dbReference>
<protein>
    <submittedName>
        <fullName evidence="2">Helix-turn-helix transcriptional regulator</fullName>
    </submittedName>
</protein>
<dbReference type="Proteomes" id="UP001056374">
    <property type="component" value="Plasmid unnamed1"/>
</dbReference>
<dbReference type="EMBL" id="CP099469">
    <property type="protein sequence ID" value="USQ89904.1"/>
    <property type="molecule type" value="Genomic_DNA"/>
</dbReference>
<evidence type="ECO:0000313" key="2">
    <source>
        <dbReference type="EMBL" id="USQ89904.1"/>
    </source>
</evidence>
<keyword evidence="3" id="KW-1185">Reference proteome</keyword>
<dbReference type="InterPro" id="IPR001387">
    <property type="entry name" value="Cro/C1-type_HTH"/>
</dbReference>
<dbReference type="CDD" id="cd00093">
    <property type="entry name" value="HTH_XRE"/>
    <property type="match status" value="2"/>
</dbReference>
<feature type="domain" description="HTH cro/C1-type" evidence="1">
    <location>
        <begin position="64"/>
        <end position="109"/>
    </location>
</feature>
<keyword evidence="2" id="KW-0614">Plasmid</keyword>
<sequence length="468" mass="52802">MEALVKHSWDGVHVTLPWPSDGTSKVVLKTRKKTLMARGLANFDPDALRALRTNVYARPQVVPLTAEELARAVGATKAQILAYENGHRVPEPPRIRALAAALKVSPWHLMREDERGTWTLADFRRACGLRAQDVVSLLGVSPKNYRRFENEGIVPSRRPRFLDEVATALGMPRHVVETAIDRTPAVRRRQARAAELVVAMAERYVPRPGTWRGPSLDDPNLGELAAAYGRPVQRIRRVLAHELGELRQTEVRALRERAIAEYDRDRSRQIRARHALVQWHELYDKTLAQIPRRLEQFHRTAQPSDVWQLLVDLYNVEAVSRPDAGTWMVTDYLCNDADVLPSSLVERRTVDDVAVCGLTVDGVRHVQTFASLYVSLYPGVRRMTRPQSRRARAAGLGAETFALPNRTERLVVPDSFLERVRLGLPGPKTHFNARLSATYDLMVGSSVLLVVQPGVWMSRDEMTDEGVR</sequence>
<dbReference type="Pfam" id="PF01381">
    <property type="entry name" value="HTH_3"/>
    <property type="match status" value="1"/>
</dbReference>
<dbReference type="InterPro" id="IPR010982">
    <property type="entry name" value="Lambda_DNA-bd_dom_sf"/>
</dbReference>
<dbReference type="SMART" id="SM00530">
    <property type="entry name" value="HTH_XRE"/>
    <property type="match status" value="2"/>
</dbReference>
<dbReference type="RefSeq" id="WP_252557004.1">
    <property type="nucleotide sequence ID" value="NZ_CP099469.1"/>
</dbReference>
<dbReference type="Gene3D" id="1.10.260.40">
    <property type="entry name" value="lambda repressor-like DNA-binding domains"/>
    <property type="match status" value="1"/>
</dbReference>
<evidence type="ECO:0000313" key="3">
    <source>
        <dbReference type="Proteomes" id="UP001056374"/>
    </source>
</evidence>
<geneLocation type="plasmid" evidence="2 3">
    <name>unnamed1</name>
</geneLocation>
<dbReference type="Pfam" id="PF13560">
    <property type="entry name" value="HTH_31"/>
    <property type="match status" value="1"/>
</dbReference>
<evidence type="ECO:0000259" key="1">
    <source>
        <dbReference type="PROSITE" id="PS50943"/>
    </source>
</evidence>
<name>A0ABY4ZLL0_9ACTN</name>
<reference evidence="2" key="1">
    <citation type="submission" date="2022-06" db="EMBL/GenBank/DDBJ databases">
        <title>Complete genome sequence of soil microorganisms Streptomyces sp. Qhu-M197 isolated from Alpine meadows habitats on the Tibetan Plateau.</title>
        <authorList>
            <person name="Zhang B."/>
            <person name="Xiang X."/>
            <person name="Fan J."/>
        </authorList>
    </citation>
    <scope>NUCLEOTIDE SEQUENCE</scope>
    <source>
        <strain evidence="2">Qhu-M197</strain>
        <plasmid evidence="2">unnamed1</plasmid>
    </source>
</reference>